<protein>
    <submittedName>
        <fullName evidence="2">Uncharacterized protein</fullName>
    </submittedName>
</protein>
<keyword evidence="3" id="KW-1185">Reference proteome</keyword>
<reference evidence="2 3" key="1">
    <citation type="journal article" date="2019" name="Sci. Rep.">
        <title>Orb-weaving spider Araneus ventricosus genome elucidates the spidroin gene catalogue.</title>
        <authorList>
            <person name="Kono N."/>
            <person name="Nakamura H."/>
            <person name="Ohtoshi R."/>
            <person name="Moran D.A.P."/>
            <person name="Shinohara A."/>
            <person name="Yoshida Y."/>
            <person name="Fujiwara M."/>
            <person name="Mori M."/>
            <person name="Tomita M."/>
            <person name="Arakawa K."/>
        </authorList>
    </citation>
    <scope>NUCLEOTIDE SEQUENCE [LARGE SCALE GENOMIC DNA]</scope>
</reference>
<organism evidence="2 3">
    <name type="scientific">Araneus ventricosus</name>
    <name type="common">Orbweaver spider</name>
    <name type="synonym">Epeira ventricosa</name>
    <dbReference type="NCBI Taxonomy" id="182803"/>
    <lineage>
        <taxon>Eukaryota</taxon>
        <taxon>Metazoa</taxon>
        <taxon>Ecdysozoa</taxon>
        <taxon>Arthropoda</taxon>
        <taxon>Chelicerata</taxon>
        <taxon>Arachnida</taxon>
        <taxon>Araneae</taxon>
        <taxon>Araneomorphae</taxon>
        <taxon>Entelegynae</taxon>
        <taxon>Araneoidea</taxon>
        <taxon>Araneidae</taxon>
        <taxon>Araneus</taxon>
    </lineage>
</organism>
<accession>A0A4Y2K698</accession>
<feature type="compositionally biased region" description="Basic and acidic residues" evidence="1">
    <location>
        <begin position="74"/>
        <end position="83"/>
    </location>
</feature>
<feature type="region of interest" description="Disordered" evidence="1">
    <location>
        <begin position="103"/>
        <end position="157"/>
    </location>
</feature>
<name>A0A4Y2K698_ARAVE</name>
<comment type="caution">
    <text evidence="2">The sequence shown here is derived from an EMBL/GenBank/DDBJ whole genome shotgun (WGS) entry which is preliminary data.</text>
</comment>
<gene>
    <name evidence="2" type="ORF">AVEN_112550_1</name>
</gene>
<evidence type="ECO:0000313" key="2">
    <source>
        <dbReference type="EMBL" id="GBM97086.1"/>
    </source>
</evidence>
<dbReference type="Proteomes" id="UP000499080">
    <property type="component" value="Unassembled WGS sequence"/>
</dbReference>
<evidence type="ECO:0000313" key="3">
    <source>
        <dbReference type="Proteomes" id="UP000499080"/>
    </source>
</evidence>
<feature type="region of interest" description="Disordered" evidence="1">
    <location>
        <begin position="49"/>
        <end position="83"/>
    </location>
</feature>
<dbReference type="AlphaFoldDB" id="A0A4Y2K698"/>
<feature type="compositionally biased region" description="Basic residues" evidence="1">
    <location>
        <begin position="49"/>
        <end position="58"/>
    </location>
</feature>
<sequence>MPKKEKRPPAQSYTSYESCDLCERKEVPGMQKKTLDADDDSCIICEKKKAPRKGKKRLSPGSFIRGSAYSSKGYTEKQKKTPERSYASFDSCDLCEKKEAPRVATPKRIVESKSMKRSPTRETYAKETRPSRHSYDRRYGKTEIYEKRRKTSPREYRAPEGEKFRKWKEMEEKETCPLRMTGSISQRYPRNIRKEPKTRECYQRFNSPYACPVEMMDDDDDDDEEEEMLDDIPPCIENRINEIKKRMSETCVPCENGKVRESS</sequence>
<feature type="compositionally biased region" description="Basic and acidic residues" evidence="1">
    <location>
        <begin position="108"/>
        <end position="157"/>
    </location>
</feature>
<dbReference type="EMBL" id="BGPR01004203">
    <property type="protein sequence ID" value="GBM97086.1"/>
    <property type="molecule type" value="Genomic_DNA"/>
</dbReference>
<proteinExistence type="predicted"/>
<evidence type="ECO:0000256" key="1">
    <source>
        <dbReference type="SAM" id="MobiDB-lite"/>
    </source>
</evidence>